<evidence type="ECO:0000259" key="1">
    <source>
        <dbReference type="Pfam" id="PF02886"/>
    </source>
</evidence>
<dbReference type="SUPFAM" id="SSF55394">
    <property type="entry name" value="Bactericidal permeability-increasing protein, BPI"/>
    <property type="match status" value="1"/>
</dbReference>
<dbReference type="EMBL" id="UYSL01020625">
    <property type="protein sequence ID" value="VDL75486.1"/>
    <property type="molecule type" value="Genomic_DNA"/>
</dbReference>
<dbReference type="InterPro" id="IPR001124">
    <property type="entry name" value="Lipid-bd_serum_glycop_C"/>
</dbReference>
<dbReference type="WBParaSite" id="NBR_0001189601-mRNA-1">
    <property type="protein sequence ID" value="NBR_0001189601-mRNA-1"/>
    <property type="gene ID" value="NBR_0001189601"/>
</dbReference>
<reference evidence="2 3" key="2">
    <citation type="submission" date="2018-11" db="EMBL/GenBank/DDBJ databases">
        <authorList>
            <consortium name="Pathogen Informatics"/>
        </authorList>
    </citation>
    <scope>NUCLEOTIDE SEQUENCE [LARGE SCALE GENOMIC DNA]</scope>
</reference>
<dbReference type="Pfam" id="PF02886">
    <property type="entry name" value="LBP_BPI_CETP_C"/>
    <property type="match status" value="1"/>
</dbReference>
<evidence type="ECO:0000313" key="4">
    <source>
        <dbReference type="WBParaSite" id="NBR_0001189601-mRNA-1"/>
    </source>
</evidence>
<name>A0A0N4Y6Z4_NIPBR</name>
<reference evidence="4" key="1">
    <citation type="submission" date="2017-02" db="UniProtKB">
        <authorList>
            <consortium name="WormBaseParasite"/>
        </authorList>
    </citation>
    <scope>IDENTIFICATION</scope>
</reference>
<dbReference type="GO" id="GO:0008289">
    <property type="term" value="F:lipid binding"/>
    <property type="evidence" value="ECO:0007669"/>
    <property type="project" value="InterPro"/>
</dbReference>
<gene>
    <name evidence="2" type="ORF">NBR_LOCUS11897</name>
</gene>
<evidence type="ECO:0000313" key="2">
    <source>
        <dbReference type="EMBL" id="VDL75486.1"/>
    </source>
</evidence>
<feature type="domain" description="Lipid-binding serum glycoprotein C-terminal" evidence="1">
    <location>
        <begin position="2"/>
        <end position="43"/>
    </location>
</feature>
<accession>A0A0N4Y6Z4</accession>
<proteinExistence type="predicted"/>
<organism evidence="4">
    <name type="scientific">Nippostrongylus brasiliensis</name>
    <name type="common">Rat hookworm</name>
    <dbReference type="NCBI Taxonomy" id="27835"/>
    <lineage>
        <taxon>Eukaryota</taxon>
        <taxon>Metazoa</taxon>
        <taxon>Ecdysozoa</taxon>
        <taxon>Nematoda</taxon>
        <taxon>Chromadorea</taxon>
        <taxon>Rhabditida</taxon>
        <taxon>Rhabditina</taxon>
        <taxon>Rhabditomorpha</taxon>
        <taxon>Strongyloidea</taxon>
        <taxon>Heligmosomidae</taxon>
        <taxon>Nippostrongylus</taxon>
    </lineage>
</organism>
<dbReference type="Proteomes" id="UP000271162">
    <property type="component" value="Unassembled WGS sequence"/>
</dbReference>
<sequence length="81" mass="9125">MIQNMINEMLANGFPLPLPHVLRLQNVALEVLTRRVLVRTDVAVDEKRLSRLAARTLFNGPTFSAPIETIAIRNFAHSTFP</sequence>
<evidence type="ECO:0000313" key="3">
    <source>
        <dbReference type="Proteomes" id="UP000271162"/>
    </source>
</evidence>
<dbReference type="InterPro" id="IPR017943">
    <property type="entry name" value="Bactericidal_perm-incr_a/b_dom"/>
</dbReference>
<protein>
    <submittedName>
        <fullName evidence="4">BPI2 domain-containing protein</fullName>
    </submittedName>
</protein>
<keyword evidence="3" id="KW-1185">Reference proteome</keyword>
<dbReference type="AlphaFoldDB" id="A0A0N4Y6Z4"/>
<dbReference type="Gene3D" id="3.15.20.10">
    <property type="entry name" value="Bactericidal permeability-increasing protein, domain 2"/>
    <property type="match status" value="1"/>
</dbReference>
<dbReference type="STRING" id="27835.A0A0N4Y6Z4"/>